<dbReference type="InterPro" id="IPR000089">
    <property type="entry name" value="Biotin_lipoyl"/>
</dbReference>
<dbReference type="InterPro" id="IPR003016">
    <property type="entry name" value="2-oxoA_DH_lipoyl-BS"/>
</dbReference>
<dbReference type="RefSeq" id="WP_310301729.1">
    <property type="nucleotide sequence ID" value="NZ_BAAAPS010000008.1"/>
</dbReference>
<dbReference type="SUPFAM" id="SSF51230">
    <property type="entry name" value="Single hybrid motif"/>
    <property type="match status" value="1"/>
</dbReference>
<dbReference type="PROSITE" id="PS50968">
    <property type="entry name" value="BIOTINYL_LIPOYL"/>
    <property type="match status" value="1"/>
</dbReference>
<protein>
    <submittedName>
        <fullName evidence="3">Pyruvate/2-oxoglutarate dehydrogenase complex dihydrolipoamide acyltransferase (E2) component</fullName>
    </submittedName>
</protein>
<feature type="domain" description="Lipoyl-binding" evidence="2">
    <location>
        <begin position="2"/>
        <end position="77"/>
    </location>
</feature>
<dbReference type="EMBL" id="JAVDYG010000001">
    <property type="protein sequence ID" value="MDR7362413.1"/>
    <property type="molecule type" value="Genomic_DNA"/>
</dbReference>
<dbReference type="InterPro" id="IPR045257">
    <property type="entry name" value="E2/Pdx1"/>
</dbReference>
<name>A0ABU2BWQ3_9ACTN</name>
<keyword evidence="3" id="KW-0808">Transferase</keyword>
<gene>
    <name evidence="3" type="ORF">J2S63_001966</name>
</gene>
<dbReference type="CDD" id="cd06849">
    <property type="entry name" value="lipoyl_domain"/>
    <property type="match status" value="1"/>
</dbReference>
<dbReference type="InterPro" id="IPR011053">
    <property type="entry name" value="Single_hybrid_motif"/>
</dbReference>
<dbReference type="Gene3D" id="2.40.50.100">
    <property type="match status" value="1"/>
</dbReference>
<dbReference type="Proteomes" id="UP001183648">
    <property type="component" value="Unassembled WGS sequence"/>
</dbReference>
<evidence type="ECO:0000259" key="2">
    <source>
        <dbReference type="PROSITE" id="PS50968"/>
    </source>
</evidence>
<keyword evidence="3" id="KW-0670">Pyruvate</keyword>
<accession>A0ABU2BWQ3</accession>
<keyword evidence="4" id="KW-1185">Reference proteome</keyword>
<evidence type="ECO:0000256" key="1">
    <source>
        <dbReference type="ARBA" id="ARBA00022823"/>
    </source>
</evidence>
<keyword evidence="1" id="KW-0450">Lipoyl</keyword>
<sequence length="89" mass="9311">MATTYPMPQWGITMEEGTVTEWIAQPGDKVAEGDVLAVVSTDKIDVDFESPVAGIVAAHLAQEGQTVLCGGDLVVIASDEADLADYEAS</sequence>
<keyword evidence="3" id="KW-0012">Acyltransferase</keyword>
<evidence type="ECO:0000313" key="3">
    <source>
        <dbReference type="EMBL" id="MDR7362413.1"/>
    </source>
</evidence>
<dbReference type="PANTHER" id="PTHR23151:SF90">
    <property type="entry name" value="DIHYDROLIPOYLLYSINE-RESIDUE ACETYLTRANSFERASE COMPONENT OF PYRUVATE DEHYDROGENASE COMPLEX, MITOCHONDRIAL-RELATED"/>
    <property type="match status" value="1"/>
</dbReference>
<evidence type="ECO:0000313" key="4">
    <source>
        <dbReference type="Proteomes" id="UP001183648"/>
    </source>
</evidence>
<dbReference type="PROSITE" id="PS00189">
    <property type="entry name" value="LIPOYL"/>
    <property type="match status" value="1"/>
</dbReference>
<proteinExistence type="predicted"/>
<dbReference type="GO" id="GO:0016746">
    <property type="term" value="F:acyltransferase activity"/>
    <property type="evidence" value="ECO:0007669"/>
    <property type="project" value="UniProtKB-KW"/>
</dbReference>
<dbReference type="PANTHER" id="PTHR23151">
    <property type="entry name" value="DIHYDROLIPOAMIDE ACETYL/SUCCINYL-TRANSFERASE-RELATED"/>
    <property type="match status" value="1"/>
</dbReference>
<reference evidence="3 4" key="1">
    <citation type="submission" date="2023-07" db="EMBL/GenBank/DDBJ databases">
        <title>Sequencing the genomes of 1000 actinobacteria strains.</title>
        <authorList>
            <person name="Klenk H.-P."/>
        </authorList>
    </citation>
    <scope>NUCLEOTIDE SEQUENCE [LARGE SCALE GENOMIC DNA]</scope>
    <source>
        <strain evidence="3 4">DSM 19426</strain>
    </source>
</reference>
<comment type="caution">
    <text evidence="3">The sequence shown here is derived from an EMBL/GenBank/DDBJ whole genome shotgun (WGS) entry which is preliminary data.</text>
</comment>
<dbReference type="Pfam" id="PF00364">
    <property type="entry name" value="Biotin_lipoyl"/>
    <property type="match status" value="1"/>
</dbReference>
<organism evidence="3 4">
    <name type="scientific">Nocardioides marmoribigeumensis</name>
    <dbReference type="NCBI Taxonomy" id="433649"/>
    <lineage>
        <taxon>Bacteria</taxon>
        <taxon>Bacillati</taxon>
        <taxon>Actinomycetota</taxon>
        <taxon>Actinomycetes</taxon>
        <taxon>Propionibacteriales</taxon>
        <taxon>Nocardioidaceae</taxon>
        <taxon>Nocardioides</taxon>
    </lineage>
</organism>